<accession>A0A2S0VMJ3</accession>
<keyword evidence="1" id="KW-0805">Transcription regulation</keyword>
<dbReference type="Pfam" id="PF00392">
    <property type="entry name" value="GntR"/>
    <property type="match status" value="1"/>
</dbReference>
<evidence type="ECO:0000256" key="2">
    <source>
        <dbReference type="ARBA" id="ARBA00023125"/>
    </source>
</evidence>
<dbReference type="AlphaFoldDB" id="A0A2S0VMJ3"/>
<evidence type="ECO:0000313" key="5">
    <source>
        <dbReference type="EMBL" id="AWB65441.1"/>
    </source>
</evidence>
<reference evidence="5 6" key="1">
    <citation type="submission" date="2018-01" db="EMBL/GenBank/DDBJ databases">
        <title>Genome sequence of a Cantenovulum-like bacteria.</title>
        <authorList>
            <person name="Tan W.R."/>
            <person name="Lau N.-S."/>
            <person name="Go F."/>
            <person name="Amirul A.-A.A."/>
        </authorList>
    </citation>
    <scope>NUCLEOTIDE SEQUENCE [LARGE SCALE GENOMIC DNA]</scope>
    <source>
        <strain evidence="5 6">CCB-QB4</strain>
    </source>
</reference>
<feature type="domain" description="HTH gntR-type" evidence="4">
    <location>
        <begin position="7"/>
        <end position="74"/>
    </location>
</feature>
<dbReference type="InterPro" id="IPR036388">
    <property type="entry name" value="WH-like_DNA-bd_sf"/>
</dbReference>
<proteinExistence type="predicted"/>
<dbReference type="PANTHER" id="PTHR43537:SF45">
    <property type="entry name" value="GNTR FAMILY REGULATORY PROTEIN"/>
    <property type="match status" value="1"/>
</dbReference>
<dbReference type="EMBL" id="CP026604">
    <property type="protein sequence ID" value="AWB65441.1"/>
    <property type="molecule type" value="Genomic_DNA"/>
</dbReference>
<protein>
    <recommendedName>
        <fullName evidence="4">HTH gntR-type domain-containing protein</fullName>
    </recommendedName>
</protein>
<keyword evidence="3" id="KW-0804">Transcription</keyword>
<gene>
    <name evidence="5" type="ORF">C2869_02870</name>
</gene>
<evidence type="ECO:0000256" key="3">
    <source>
        <dbReference type="ARBA" id="ARBA00023163"/>
    </source>
</evidence>
<sequence length="219" mass="25026">MTMNQVSSIKKQIAEFIRAEIIDGAILSGTRLNEQELADRFGVSKGPIRDVLAILRKEGLVINNGKRGSFVSMALDEDVKRMYEGFSQSIKSYAVKRLKEKANKTDYTLLENHVSKMKIYANSGQFCDFINTYIEFQKYYVYLAGGEDLVNIWSSISIKLMKEYHQQSTMTSDLQEPTQILAEIKQCLSHELIEVTQPLNSQIIRSKISDTKAKFPFNF</sequence>
<dbReference type="CDD" id="cd07377">
    <property type="entry name" value="WHTH_GntR"/>
    <property type="match status" value="1"/>
</dbReference>
<dbReference type="PANTHER" id="PTHR43537">
    <property type="entry name" value="TRANSCRIPTIONAL REGULATOR, GNTR FAMILY"/>
    <property type="match status" value="1"/>
</dbReference>
<name>A0A2S0VMJ3_9ALTE</name>
<dbReference type="GO" id="GO:0003677">
    <property type="term" value="F:DNA binding"/>
    <property type="evidence" value="ECO:0007669"/>
    <property type="project" value="UniProtKB-KW"/>
</dbReference>
<dbReference type="GO" id="GO:0003700">
    <property type="term" value="F:DNA-binding transcription factor activity"/>
    <property type="evidence" value="ECO:0007669"/>
    <property type="project" value="InterPro"/>
</dbReference>
<dbReference type="Proteomes" id="UP000244441">
    <property type="component" value="Chromosome"/>
</dbReference>
<evidence type="ECO:0000313" key="6">
    <source>
        <dbReference type="Proteomes" id="UP000244441"/>
    </source>
</evidence>
<evidence type="ECO:0000256" key="1">
    <source>
        <dbReference type="ARBA" id="ARBA00023015"/>
    </source>
</evidence>
<dbReference type="SUPFAM" id="SSF46785">
    <property type="entry name" value="Winged helix' DNA-binding domain"/>
    <property type="match status" value="1"/>
</dbReference>
<organism evidence="5 6">
    <name type="scientific">Saccharobesus litoralis</name>
    <dbReference type="NCBI Taxonomy" id="2172099"/>
    <lineage>
        <taxon>Bacteria</taxon>
        <taxon>Pseudomonadati</taxon>
        <taxon>Pseudomonadota</taxon>
        <taxon>Gammaproteobacteria</taxon>
        <taxon>Alteromonadales</taxon>
        <taxon>Alteromonadaceae</taxon>
        <taxon>Saccharobesus</taxon>
    </lineage>
</organism>
<dbReference type="PROSITE" id="PS50949">
    <property type="entry name" value="HTH_GNTR"/>
    <property type="match status" value="1"/>
</dbReference>
<evidence type="ECO:0000259" key="4">
    <source>
        <dbReference type="PROSITE" id="PS50949"/>
    </source>
</evidence>
<keyword evidence="6" id="KW-1185">Reference proteome</keyword>
<dbReference type="Gene3D" id="1.10.10.10">
    <property type="entry name" value="Winged helix-like DNA-binding domain superfamily/Winged helix DNA-binding domain"/>
    <property type="match status" value="1"/>
</dbReference>
<keyword evidence="2" id="KW-0238">DNA-binding</keyword>
<dbReference type="SMART" id="SM00345">
    <property type="entry name" value="HTH_GNTR"/>
    <property type="match status" value="1"/>
</dbReference>
<dbReference type="InterPro" id="IPR036390">
    <property type="entry name" value="WH_DNA-bd_sf"/>
</dbReference>
<dbReference type="InterPro" id="IPR000524">
    <property type="entry name" value="Tscrpt_reg_HTH_GntR"/>
</dbReference>
<dbReference type="KEGG" id="cate:C2869_02870"/>